<accession>A0ABU3ZE16</accession>
<keyword evidence="1" id="KW-0732">Signal</keyword>
<dbReference type="RefSeq" id="WP_317521022.1">
    <property type="nucleotide sequence ID" value="NZ_JAWJZI010000002.1"/>
</dbReference>
<evidence type="ECO:0000313" key="2">
    <source>
        <dbReference type="EMBL" id="MDV5168326.1"/>
    </source>
</evidence>
<reference evidence="2 3" key="1">
    <citation type="submission" date="2023-10" db="EMBL/GenBank/DDBJ databases">
        <title>Marine bacteria isolated from horseshoe crab.</title>
        <authorList>
            <person name="Cheng T.H."/>
        </authorList>
    </citation>
    <scope>NUCLEOTIDE SEQUENCE [LARGE SCALE GENOMIC DNA]</scope>
    <source>
        <strain evidence="2 3">HSC6</strain>
    </source>
</reference>
<dbReference type="Proteomes" id="UP001186452">
    <property type="component" value="Unassembled WGS sequence"/>
</dbReference>
<feature type="signal peptide" evidence="1">
    <location>
        <begin position="1"/>
        <end position="21"/>
    </location>
</feature>
<keyword evidence="3" id="KW-1185">Reference proteome</keyword>
<comment type="caution">
    <text evidence="2">The sequence shown here is derived from an EMBL/GenBank/DDBJ whole genome shotgun (WGS) entry which is preliminary data.</text>
</comment>
<proteinExistence type="predicted"/>
<evidence type="ECO:0000313" key="3">
    <source>
        <dbReference type="Proteomes" id="UP001186452"/>
    </source>
</evidence>
<protein>
    <recommendedName>
        <fullName evidence="4">DUF1496 domain-containing protein</fullName>
    </recommendedName>
</protein>
<feature type="chain" id="PRO_5046315296" description="DUF1496 domain-containing protein" evidence="1">
    <location>
        <begin position="22"/>
        <end position="111"/>
    </location>
</feature>
<name>A0ABU3ZE16_9GAMM</name>
<gene>
    <name evidence="2" type="ORF">R2X38_04835</name>
</gene>
<evidence type="ECO:0000256" key="1">
    <source>
        <dbReference type="SAM" id="SignalP"/>
    </source>
</evidence>
<organism evidence="2 3">
    <name type="scientific">Photobacterium rosenbergii</name>
    <dbReference type="NCBI Taxonomy" id="294936"/>
    <lineage>
        <taxon>Bacteria</taxon>
        <taxon>Pseudomonadati</taxon>
        <taxon>Pseudomonadota</taxon>
        <taxon>Gammaproteobacteria</taxon>
        <taxon>Vibrionales</taxon>
        <taxon>Vibrionaceae</taxon>
        <taxon>Photobacterium</taxon>
    </lineage>
</organism>
<dbReference type="EMBL" id="JAWJZI010000002">
    <property type="protein sequence ID" value="MDV5168326.1"/>
    <property type="molecule type" value="Genomic_DNA"/>
</dbReference>
<evidence type="ECO:0008006" key="4">
    <source>
        <dbReference type="Google" id="ProtNLM"/>
    </source>
</evidence>
<sequence>MLNRIFIAMIFSGLLSSNVLALDCSANVLSVRVIKTGTLELKMDGPVENNYINICSVAIVYNDVSPEVCKSWLSIALTAKASGKHVKLWDVQGGTCATNGSVVLNKVSVAQ</sequence>